<evidence type="ECO:0000313" key="7">
    <source>
        <dbReference type="Proteomes" id="UP000193061"/>
    </source>
</evidence>
<gene>
    <name evidence="6" type="primary">nphR</name>
    <name evidence="6" type="ORF">ROA7450_00188</name>
</gene>
<dbReference type="Proteomes" id="UP000193061">
    <property type="component" value="Unassembled WGS sequence"/>
</dbReference>
<evidence type="ECO:0000259" key="5">
    <source>
        <dbReference type="PROSITE" id="PS01124"/>
    </source>
</evidence>
<dbReference type="SMART" id="SM00342">
    <property type="entry name" value="HTH_ARAC"/>
    <property type="match status" value="1"/>
</dbReference>
<dbReference type="RefSeq" id="WP_085803740.1">
    <property type="nucleotide sequence ID" value="NZ_FWFX01000001.1"/>
</dbReference>
<evidence type="ECO:0000313" key="6">
    <source>
        <dbReference type="EMBL" id="SLN13447.1"/>
    </source>
</evidence>
<keyword evidence="7" id="KW-1185">Reference proteome</keyword>
<protein>
    <submittedName>
        <fullName evidence="6">Transcriptional activator NphR</fullName>
    </submittedName>
</protein>
<dbReference type="PRINTS" id="PR00032">
    <property type="entry name" value="HTHARAC"/>
</dbReference>
<dbReference type="GO" id="GO:0000976">
    <property type="term" value="F:transcription cis-regulatory region binding"/>
    <property type="evidence" value="ECO:0007669"/>
    <property type="project" value="TreeGrafter"/>
</dbReference>
<name>A0A1X6Y8D8_9RHOB</name>
<dbReference type="InterPro" id="IPR018060">
    <property type="entry name" value="HTH_AraC"/>
</dbReference>
<sequence length="335" mass="36515">MPQNLPLVKLSLLRPYANALRDRGLDPEPVFSGVGLSEEATLDPEMSVHVMVATQFVENAAEAAGDSFLAARIAAGLDLDGWPVLADAEARASTVGEYLNIFVSTANEVASSAVEYLHLDGPKATLGERRAFDPSILPAQNDAFMAGLGLSILRRALRDSMDPSQIQVVVSEPKALPPEFELMHPMKGDRSGFKLVFPSSWLFAPLEASSGTVTLNAAPHHSTPEFVQSFRQVVRAHFDQGQLTAGDCAELVSMSQQKLQRHLASFGTNISREIDVVRQETARMLLSTTERSIREIATELGYSDAANFTRAFRRAHNQAPTEFRKEAHGDQSDAE</sequence>
<keyword evidence="1" id="KW-0805">Transcription regulation</keyword>
<dbReference type="SUPFAM" id="SSF46689">
    <property type="entry name" value="Homeodomain-like"/>
    <property type="match status" value="1"/>
</dbReference>
<dbReference type="EMBL" id="FWFX01000001">
    <property type="protein sequence ID" value="SLN13447.1"/>
    <property type="molecule type" value="Genomic_DNA"/>
</dbReference>
<organism evidence="6 7">
    <name type="scientific">Roseovarius albus</name>
    <dbReference type="NCBI Taxonomy" id="1247867"/>
    <lineage>
        <taxon>Bacteria</taxon>
        <taxon>Pseudomonadati</taxon>
        <taxon>Pseudomonadota</taxon>
        <taxon>Alphaproteobacteria</taxon>
        <taxon>Rhodobacterales</taxon>
        <taxon>Roseobacteraceae</taxon>
        <taxon>Roseovarius</taxon>
    </lineage>
</organism>
<dbReference type="GO" id="GO:0003700">
    <property type="term" value="F:DNA-binding transcription factor activity"/>
    <property type="evidence" value="ECO:0007669"/>
    <property type="project" value="InterPro"/>
</dbReference>
<accession>A0A1X6Y8D8</accession>
<feature type="compositionally biased region" description="Basic and acidic residues" evidence="4">
    <location>
        <begin position="322"/>
        <end position="335"/>
    </location>
</feature>
<dbReference type="PANTHER" id="PTHR47894:SF1">
    <property type="entry name" value="HTH-TYPE TRANSCRIPTIONAL REGULATOR VQSM"/>
    <property type="match status" value="1"/>
</dbReference>
<proteinExistence type="predicted"/>
<evidence type="ECO:0000256" key="2">
    <source>
        <dbReference type="ARBA" id="ARBA00023125"/>
    </source>
</evidence>
<dbReference type="InterPro" id="IPR032687">
    <property type="entry name" value="AraC-type_N"/>
</dbReference>
<dbReference type="Pfam" id="PF12625">
    <property type="entry name" value="Arabinose_bd"/>
    <property type="match status" value="1"/>
</dbReference>
<keyword evidence="2" id="KW-0238">DNA-binding</keyword>
<dbReference type="Pfam" id="PF12833">
    <property type="entry name" value="HTH_18"/>
    <property type="match status" value="1"/>
</dbReference>
<dbReference type="AlphaFoldDB" id="A0A1X6Y8D8"/>
<dbReference type="GO" id="GO:0005829">
    <property type="term" value="C:cytosol"/>
    <property type="evidence" value="ECO:0007669"/>
    <property type="project" value="TreeGrafter"/>
</dbReference>
<feature type="region of interest" description="Disordered" evidence="4">
    <location>
        <begin position="316"/>
        <end position="335"/>
    </location>
</feature>
<dbReference type="InterPro" id="IPR009057">
    <property type="entry name" value="Homeodomain-like_sf"/>
</dbReference>
<dbReference type="InterPro" id="IPR020449">
    <property type="entry name" value="Tscrpt_reg_AraC-type_HTH"/>
</dbReference>
<feature type="domain" description="HTH araC/xylS-type" evidence="5">
    <location>
        <begin position="228"/>
        <end position="326"/>
    </location>
</feature>
<evidence type="ECO:0000256" key="3">
    <source>
        <dbReference type="ARBA" id="ARBA00023163"/>
    </source>
</evidence>
<dbReference type="Gene3D" id="1.10.10.60">
    <property type="entry name" value="Homeodomain-like"/>
    <property type="match status" value="1"/>
</dbReference>
<keyword evidence="3" id="KW-0804">Transcription</keyword>
<reference evidence="6 7" key="1">
    <citation type="submission" date="2017-03" db="EMBL/GenBank/DDBJ databases">
        <authorList>
            <person name="Afonso C.L."/>
            <person name="Miller P.J."/>
            <person name="Scott M.A."/>
            <person name="Spackman E."/>
            <person name="Goraichik I."/>
            <person name="Dimitrov K.M."/>
            <person name="Suarez D.L."/>
            <person name="Swayne D.E."/>
        </authorList>
    </citation>
    <scope>NUCLEOTIDE SEQUENCE [LARGE SCALE GENOMIC DNA]</scope>
    <source>
        <strain evidence="6 7">CECT 7450</strain>
    </source>
</reference>
<dbReference type="PROSITE" id="PS01124">
    <property type="entry name" value="HTH_ARAC_FAMILY_2"/>
    <property type="match status" value="1"/>
</dbReference>
<evidence type="ECO:0000256" key="1">
    <source>
        <dbReference type="ARBA" id="ARBA00023015"/>
    </source>
</evidence>
<dbReference type="PANTHER" id="PTHR47894">
    <property type="entry name" value="HTH-TYPE TRANSCRIPTIONAL REGULATOR GADX"/>
    <property type="match status" value="1"/>
</dbReference>
<dbReference type="OrthoDB" id="9814125at2"/>
<evidence type="ECO:0000256" key="4">
    <source>
        <dbReference type="SAM" id="MobiDB-lite"/>
    </source>
</evidence>